<evidence type="ECO:0000259" key="3">
    <source>
        <dbReference type="Pfam" id="PF13202"/>
    </source>
</evidence>
<dbReference type="GO" id="GO:0005509">
    <property type="term" value="F:calcium ion binding"/>
    <property type="evidence" value="ECO:0007669"/>
    <property type="project" value="InterPro"/>
</dbReference>
<evidence type="ECO:0000313" key="5">
    <source>
        <dbReference type="Proteomes" id="UP000192342"/>
    </source>
</evidence>
<feature type="region of interest" description="Disordered" evidence="1">
    <location>
        <begin position="28"/>
        <end position="50"/>
    </location>
</feature>
<dbReference type="Pfam" id="PF13202">
    <property type="entry name" value="EF-hand_5"/>
    <property type="match status" value="2"/>
</dbReference>
<dbReference type="InterPro" id="IPR011992">
    <property type="entry name" value="EF-hand-dom_pair"/>
</dbReference>
<dbReference type="InterPro" id="IPR002048">
    <property type="entry name" value="EF_hand_dom"/>
</dbReference>
<dbReference type="AlphaFoldDB" id="A0A1Y1SEU8"/>
<protein>
    <submittedName>
        <fullName evidence="4">Calmodulin</fullName>
    </submittedName>
</protein>
<comment type="caution">
    <text evidence="4">The sequence shown here is derived from an EMBL/GenBank/DDBJ whole genome shotgun (WGS) entry which is preliminary data.</text>
</comment>
<dbReference type="SUPFAM" id="SSF47473">
    <property type="entry name" value="EF-hand"/>
    <property type="match status" value="1"/>
</dbReference>
<feature type="region of interest" description="Disordered" evidence="1">
    <location>
        <begin position="76"/>
        <end position="101"/>
    </location>
</feature>
<feature type="signal peptide" evidence="2">
    <location>
        <begin position="1"/>
        <end position="25"/>
    </location>
</feature>
<feature type="domain" description="EF-hand" evidence="3">
    <location>
        <begin position="56"/>
        <end position="76"/>
    </location>
</feature>
<dbReference type="Gene3D" id="1.10.238.10">
    <property type="entry name" value="EF-hand"/>
    <property type="match status" value="1"/>
</dbReference>
<dbReference type="InterPro" id="IPR018247">
    <property type="entry name" value="EF_Hand_1_Ca_BS"/>
</dbReference>
<dbReference type="STRING" id="1317117.ATO7_10567"/>
<gene>
    <name evidence="4" type="ORF">ATO7_10567</name>
</gene>
<organism evidence="4 5">
    <name type="scientific">Oceanococcus atlanticus</name>
    <dbReference type="NCBI Taxonomy" id="1317117"/>
    <lineage>
        <taxon>Bacteria</taxon>
        <taxon>Pseudomonadati</taxon>
        <taxon>Pseudomonadota</taxon>
        <taxon>Gammaproteobacteria</taxon>
        <taxon>Chromatiales</taxon>
        <taxon>Oceanococcaceae</taxon>
        <taxon>Oceanococcus</taxon>
    </lineage>
</organism>
<evidence type="ECO:0000256" key="1">
    <source>
        <dbReference type="SAM" id="MobiDB-lite"/>
    </source>
</evidence>
<proteinExistence type="predicted"/>
<dbReference type="RefSeq" id="WP_083561708.1">
    <property type="nucleotide sequence ID" value="NZ_AQQV01000002.1"/>
</dbReference>
<feature type="compositionally biased region" description="Basic and acidic residues" evidence="1">
    <location>
        <begin position="33"/>
        <end position="44"/>
    </location>
</feature>
<keyword evidence="5" id="KW-1185">Reference proteome</keyword>
<feature type="chain" id="PRO_5012485811" evidence="2">
    <location>
        <begin position="26"/>
        <end position="101"/>
    </location>
</feature>
<evidence type="ECO:0000256" key="2">
    <source>
        <dbReference type="SAM" id="SignalP"/>
    </source>
</evidence>
<dbReference type="PROSITE" id="PS00018">
    <property type="entry name" value="EF_HAND_1"/>
    <property type="match status" value="1"/>
</dbReference>
<dbReference type="EMBL" id="AQQV01000002">
    <property type="protein sequence ID" value="ORE87479.1"/>
    <property type="molecule type" value="Genomic_DNA"/>
</dbReference>
<name>A0A1Y1SEU8_9GAMM</name>
<evidence type="ECO:0000313" key="4">
    <source>
        <dbReference type="EMBL" id="ORE87479.1"/>
    </source>
</evidence>
<keyword evidence="2" id="KW-0732">Signal</keyword>
<dbReference type="Proteomes" id="UP000192342">
    <property type="component" value="Unassembled WGS sequence"/>
</dbReference>
<dbReference type="OrthoDB" id="6304513at2"/>
<reference evidence="4 5" key="1">
    <citation type="submission" date="2013-04" db="EMBL/GenBank/DDBJ databases">
        <title>Oceanococcus atlanticus 22II-S10r2 Genome Sequencing.</title>
        <authorList>
            <person name="Lai Q."/>
            <person name="Li G."/>
            <person name="Shao Z."/>
        </authorList>
    </citation>
    <scope>NUCLEOTIDE SEQUENCE [LARGE SCALE GENOMIC DNA]</scope>
    <source>
        <strain evidence="4 5">22II-S10r2</strain>
    </source>
</reference>
<sequence>MNKVRHTALALTSAALLGLAGTAIAESQTPYTDLDRNGDGKISKTEAGADNELSKQFEQIDTDGNGVLEWGEFARFESEGEMSDQPATDMNTQPLGETTPQ</sequence>
<feature type="compositionally biased region" description="Polar residues" evidence="1">
    <location>
        <begin position="85"/>
        <end position="101"/>
    </location>
</feature>
<accession>A0A1Y1SEU8</accession>
<feature type="domain" description="EF-hand" evidence="3">
    <location>
        <begin position="34"/>
        <end position="46"/>
    </location>
</feature>